<evidence type="ECO:0000256" key="1">
    <source>
        <dbReference type="SAM" id="MobiDB-lite"/>
    </source>
</evidence>
<dbReference type="AlphaFoldDB" id="A0A165GG61"/>
<dbReference type="GeneID" id="28894378"/>
<gene>
    <name evidence="2" type="ORF">L228DRAFT_147137</name>
</gene>
<feature type="compositionally biased region" description="Acidic residues" evidence="1">
    <location>
        <begin position="138"/>
        <end position="149"/>
    </location>
</feature>
<dbReference type="EMBL" id="KV407459">
    <property type="protein sequence ID" value="KZF22141.1"/>
    <property type="molecule type" value="Genomic_DNA"/>
</dbReference>
<sequence>MAASQCRCNLVAADLEGYFPLPQGAPPLGDARWSLSRWAEALKAAITLMKMKEEDEKLEAARALMDISQETAEPRMQTDAALVANENGNASNCLNAKCHRWDAVIEHRKAFEGGPHRGMHLLQQHAYSCPNHPRNILDETEDEEEDSDSEVERELREEEEMLLARPVRKSIGNQNPYALSGPLPRPIRPPNLMDIHMPPAQKTSSSRTILNQNGGSDNEINNILPSSGPSVNMEDQPSITANGNPPAPKKDKPSTTSQREGNSIAGTPPVPSFTETPVNGNSSSPFFSSSSSSYAKPKGQLQTATRNKGKARADSRPTMHTMVIYYPSLPK</sequence>
<protein>
    <submittedName>
        <fullName evidence="2">Uncharacterized protein</fullName>
    </submittedName>
</protein>
<reference evidence="2 3" key="1">
    <citation type="journal article" date="2016" name="Fungal Biol.">
        <title>The genome of Xylona heveae provides a window into fungal endophytism.</title>
        <authorList>
            <person name="Gazis R."/>
            <person name="Kuo A."/>
            <person name="Riley R."/>
            <person name="LaButti K."/>
            <person name="Lipzen A."/>
            <person name="Lin J."/>
            <person name="Amirebrahimi M."/>
            <person name="Hesse C.N."/>
            <person name="Spatafora J.W."/>
            <person name="Henrissat B."/>
            <person name="Hainaut M."/>
            <person name="Grigoriev I.V."/>
            <person name="Hibbett D.S."/>
        </authorList>
    </citation>
    <scope>NUCLEOTIDE SEQUENCE [LARGE SCALE GENOMIC DNA]</scope>
    <source>
        <strain evidence="2 3">TC161</strain>
    </source>
</reference>
<feature type="compositionally biased region" description="Polar residues" evidence="1">
    <location>
        <begin position="254"/>
        <end position="265"/>
    </location>
</feature>
<dbReference type="InParanoid" id="A0A165GG61"/>
<feature type="region of interest" description="Disordered" evidence="1">
    <location>
        <begin position="131"/>
        <end position="319"/>
    </location>
</feature>
<feature type="compositionally biased region" description="Polar residues" evidence="1">
    <location>
        <begin position="201"/>
        <end position="243"/>
    </location>
</feature>
<accession>A0A165GG61</accession>
<organism evidence="2 3">
    <name type="scientific">Xylona heveae (strain CBS 132557 / TC161)</name>
    <dbReference type="NCBI Taxonomy" id="1328760"/>
    <lineage>
        <taxon>Eukaryota</taxon>
        <taxon>Fungi</taxon>
        <taxon>Dikarya</taxon>
        <taxon>Ascomycota</taxon>
        <taxon>Pezizomycotina</taxon>
        <taxon>Xylonomycetes</taxon>
        <taxon>Xylonales</taxon>
        <taxon>Xylonaceae</taxon>
        <taxon>Xylona</taxon>
    </lineage>
</organism>
<evidence type="ECO:0000313" key="3">
    <source>
        <dbReference type="Proteomes" id="UP000076632"/>
    </source>
</evidence>
<dbReference type="Proteomes" id="UP000076632">
    <property type="component" value="Unassembled WGS sequence"/>
</dbReference>
<keyword evidence="3" id="KW-1185">Reference proteome</keyword>
<dbReference type="RefSeq" id="XP_018187696.1">
    <property type="nucleotide sequence ID" value="XM_018329241.1"/>
</dbReference>
<name>A0A165GG61_XYLHT</name>
<feature type="compositionally biased region" description="Low complexity" evidence="1">
    <location>
        <begin position="282"/>
        <end position="293"/>
    </location>
</feature>
<evidence type="ECO:0000313" key="2">
    <source>
        <dbReference type="EMBL" id="KZF22141.1"/>
    </source>
</evidence>
<proteinExistence type="predicted"/>